<dbReference type="InterPro" id="IPR036397">
    <property type="entry name" value="RNaseH_sf"/>
</dbReference>
<dbReference type="PANTHER" id="PTHR46060">
    <property type="entry name" value="MARINER MOS1 TRANSPOSASE-LIKE PROTEIN"/>
    <property type="match status" value="1"/>
</dbReference>
<organism evidence="1 2">
    <name type="scientific">Octopus sinensis</name>
    <name type="common">East Asian common octopus</name>
    <dbReference type="NCBI Taxonomy" id="2607531"/>
    <lineage>
        <taxon>Eukaryota</taxon>
        <taxon>Metazoa</taxon>
        <taxon>Spiralia</taxon>
        <taxon>Lophotrochozoa</taxon>
        <taxon>Mollusca</taxon>
        <taxon>Cephalopoda</taxon>
        <taxon>Coleoidea</taxon>
        <taxon>Octopodiformes</taxon>
        <taxon>Octopoda</taxon>
        <taxon>Incirrata</taxon>
        <taxon>Octopodidae</taxon>
        <taxon>Octopus</taxon>
    </lineage>
</organism>
<dbReference type="Gene3D" id="3.30.420.10">
    <property type="entry name" value="Ribonuclease H-like superfamily/Ribonuclease H"/>
    <property type="match status" value="1"/>
</dbReference>
<dbReference type="KEGG" id="osn:115218577"/>
<reference evidence="2" key="1">
    <citation type="submission" date="2025-08" db="UniProtKB">
        <authorList>
            <consortium name="RefSeq"/>
        </authorList>
    </citation>
    <scope>IDENTIFICATION</scope>
</reference>
<dbReference type="Proteomes" id="UP000515154">
    <property type="component" value="Linkage group LG13"/>
</dbReference>
<evidence type="ECO:0000313" key="2">
    <source>
        <dbReference type="RefSeq" id="XP_029644328.1"/>
    </source>
</evidence>
<dbReference type="GO" id="GO:0003676">
    <property type="term" value="F:nucleic acid binding"/>
    <property type="evidence" value="ECO:0007669"/>
    <property type="project" value="InterPro"/>
</dbReference>
<keyword evidence="1" id="KW-1185">Reference proteome</keyword>
<accession>A0A6P7T0U5</accession>
<dbReference type="AlphaFoldDB" id="A0A6P7T0U5"/>
<dbReference type="PANTHER" id="PTHR46060:SF1">
    <property type="entry name" value="MARINER MOS1 TRANSPOSASE-LIKE PROTEIN"/>
    <property type="match status" value="1"/>
</dbReference>
<proteinExistence type="predicted"/>
<sequence length="195" mass="22457">MPVFDVELLLEKENGSNFKILIGEISDLSSARLQYLTKKKGWFELKAEFRGCIALRFVPDIHAVNAYIWTQQQQQVYDALKACYLRLVNGRCALLQHENVPADTANVTKCKLLEFKKLEVMPQPIYSPVLAPLDYYFCRAMAHFLHGQGFISVNEVGNGCQKIFPQNTAKWNKCGIGLLVERWQKTIEIWCDIIW</sequence>
<dbReference type="InterPro" id="IPR052709">
    <property type="entry name" value="Transposase-MT_Hybrid"/>
</dbReference>
<dbReference type="RefSeq" id="XP_029644328.1">
    <property type="nucleotide sequence ID" value="XM_029788468.1"/>
</dbReference>
<name>A0A6P7T0U5_9MOLL</name>
<protein>
    <submittedName>
        <fullName evidence="2">Uncharacterized protein LOC115218577</fullName>
    </submittedName>
</protein>
<gene>
    <name evidence="2" type="primary">LOC115218577</name>
</gene>
<evidence type="ECO:0000313" key="1">
    <source>
        <dbReference type="Proteomes" id="UP000515154"/>
    </source>
</evidence>